<comment type="caution">
    <text evidence="2">The sequence shown here is derived from an EMBL/GenBank/DDBJ whole genome shotgun (WGS) entry which is preliminary data.</text>
</comment>
<feature type="region of interest" description="Disordered" evidence="1">
    <location>
        <begin position="193"/>
        <end position="564"/>
    </location>
</feature>
<feature type="compositionally biased region" description="Low complexity" evidence="1">
    <location>
        <begin position="498"/>
        <end position="509"/>
    </location>
</feature>
<keyword evidence="3" id="KW-1185">Reference proteome</keyword>
<organism evidence="2 3">
    <name type="scientific">Dactylonectria macrodidyma</name>
    <dbReference type="NCBI Taxonomy" id="307937"/>
    <lineage>
        <taxon>Eukaryota</taxon>
        <taxon>Fungi</taxon>
        <taxon>Dikarya</taxon>
        <taxon>Ascomycota</taxon>
        <taxon>Pezizomycotina</taxon>
        <taxon>Sordariomycetes</taxon>
        <taxon>Hypocreomycetidae</taxon>
        <taxon>Hypocreales</taxon>
        <taxon>Nectriaceae</taxon>
        <taxon>Dactylonectria</taxon>
    </lineage>
</organism>
<name>A0A9P9EHM2_9HYPO</name>
<evidence type="ECO:0008006" key="4">
    <source>
        <dbReference type="Google" id="ProtNLM"/>
    </source>
</evidence>
<sequence>MDHPLKIKQWDPSKPKRKPNLRARNPELRSALSDASFAQSMACDAENPWPFVGGEDLTNVDPYAGFPSMEEIIDEVIRSATIDNARDSIDTHAATPKAISNSIPPYPGDERAGDSVKTLSLQNDTPKRGKIAIAMEKDKEQGICEMSPKHTIAPVATPNSIPGRQVDLGDLAGGMPTASKNVVPLNAPLPLVLAGEEPDNDPQSLSVLAQPPPAATEGENHSPQEEHSDSTEHGDTLEADHCGDIVESTPTESGFGYASPYPTDTSLSSGSTTPSTPPSPSLLSRDETLQNPIQAQAGGTSGQSGLGPMAMDLSQHASSTQEPEVCSSGKQPVDDMRWGRDRCGGDVEPCSTGLGGSRAQAPRRRARGSYMLHGDYYESDDSDGDDNDDNDERGQQSLELDGADRSRRCSGSVPIEALLDDAKYRPAQSTEDSERDHNGDEDEDEDEAYGKRRGKRRRSHEPLASIKRRRYGYTTRQRPTNNTRSVPSDRTPASRMLSPSSSYTTSDDSNTGHDFATFQERRKVSRPSAGLLRNAAVNVERPRRGRPSLRSRSTQSTYRGKNTQARGILSPMSSQATSDETEVKAVLASFEEWPLENVSLKRITENGKTTLQVQFDWTPCTKHGHASSTVRDRVDLPSTRTRSRAKRASAPRAKYTPQEDDLLIELKEGKEMLAWPEIHQRFCEAHPGRSVESLQVHYSTKLKSRERL</sequence>
<reference evidence="2" key="1">
    <citation type="journal article" date="2021" name="Nat. Commun.">
        <title>Genetic determinants of endophytism in the Arabidopsis root mycobiome.</title>
        <authorList>
            <person name="Mesny F."/>
            <person name="Miyauchi S."/>
            <person name="Thiergart T."/>
            <person name="Pickel B."/>
            <person name="Atanasova L."/>
            <person name="Karlsson M."/>
            <person name="Huettel B."/>
            <person name="Barry K.W."/>
            <person name="Haridas S."/>
            <person name="Chen C."/>
            <person name="Bauer D."/>
            <person name="Andreopoulos W."/>
            <person name="Pangilinan J."/>
            <person name="LaButti K."/>
            <person name="Riley R."/>
            <person name="Lipzen A."/>
            <person name="Clum A."/>
            <person name="Drula E."/>
            <person name="Henrissat B."/>
            <person name="Kohler A."/>
            <person name="Grigoriev I.V."/>
            <person name="Martin F.M."/>
            <person name="Hacquard S."/>
        </authorList>
    </citation>
    <scope>NUCLEOTIDE SEQUENCE</scope>
    <source>
        <strain evidence="2">MPI-CAGE-AT-0147</strain>
    </source>
</reference>
<feature type="region of interest" description="Disordered" evidence="1">
    <location>
        <begin position="1"/>
        <end position="28"/>
    </location>
</feature>
<feature type="compositionally biased region" description="Basic and acidic residues" evidence="1">
    <location>
        <begin position="218"/>
        <end position="244"/>
    </location>
</feature>
<feature type="compositionally biased region" description="Low complexity" evidence="1">
    <location>
        <begin position="262"/>
        <end position="274"/>
    </location>
</feature>
<evidence type="ECO:0000313" key="3">
    <source>
        <dbReference type="Proteomes" id="UP000738349"/>
    </source>
</evidence>
<dbReference type="Proteomes" id="UP000738349">
    <property type="component" value="Unassembled WGS sequence"/>
</dbReference>
<feature type="compositionally biased region" description="Basic and acidic residues" evidence="1">
    <location>
        <begin position="332"/>
        <end position="345"/>
    </location>
</feature>
<evidence type="ECO:0000256" key="1">
    <source>
        <dbReference type="SAM" id="MobiDB-lite"/>
    </source>
</evidence>
<accession>A0A9P9EHM2</accession>
<feature type="compositionally biased region" description="Polar residues" evidence="1">
    <location>
        <begin position="474"/>
        <end position="488"/>
    </location>
</feature>
<dbReference type="AlphaFoldDB" id="A0A9P9EHM2"/>
<evidence type="ECO:0000313" key="2">
    <source>
        <dbReference type="EMBL" id="KAH7137633.1"/>
    </source>
</evidence>
<dbReference type="EMBL" id="JAGMUV010000012">
    <property type="protein sequence ID" value="KAH7137633.1"/>
    <property type="molecule type" value="Genomic_DNA"/>
</dbReference>
<feature type="compositionally biased region" description="Basic and acidic residues" evidence="1">
    <location>
        <begin position="1"/>
        <end position="14"/>
    </location>
</feature>
<dbReference type="OrthoDB" id="5112397at2759"/>
<feature type="compositionally biased region" description="Acidic residues" evidence="1">
    <location>
        <begin position="377"/>
        <end position="391"/>
    </location>
</feature>
<feature type="region of interest" description="Disordered" evidence="1">
    <location>
        <begin position="622"/>
        <end position="655"/>
    </location>
</feature>
<protein>
    <recommendedName>
        <fullName evidence="4">Myb-like domain-containing protein</fullName>
    </recommendedName>
</protein>
<feature type="compositionally biased region" description="Polar residues" evidence="1">
    <location>
        <begin position="554"/>
        <end position="564"/>
    </location>
</feature>
<gene>
    <name evidence="2" type="ORF">EDB81DRAFT_948857</name>
</gene>
<proteinExistence type="predicted"/>